<dbReference type="AlphaFoldDB" id="F4RSR7"/>
<dbReference type="STRING" id="747676.F4RSR7"/>
<feature type="region of interest" description="Disordered" evidence="1">
    <location>
        <begin position="141"/>
        <end position="245"/>
    </location>
</feature>
<dbReference type="Proteomes" id="UP000001072">
    <property type="component" value="Unassembled WGS sequence"/>
</dbReference>
<feature type="region of interest" description="Disordered" evidence="1">
    <location>
        <begin position="262"/>
        <end position="300"/>
    </location>
</feature>
<evidence type="ECO:0000313" key="3">
    <source>
        <dbReference type="Proteomes" id="UP000001072"/>
    </source>
</evidence>
<dbReference type="VEuPathDB" id="FungiDB:MELLADRAFT_108330"/>
<feature type="region of interest" description="Disordered" evidence="1">
    <location>
        <begin position="21"/>
        <end position="52"/>
    </location>
</feature>
<feature type="compositionally biased region" description="Basic and acidic residues" evidence="1">
    <location>
        <begin position="224"/>
        <end position="243"/>
    </location>
</feature>
<feature type="compositionally biased region" description="Polar residues" evidence="1">
    <location>
        <begin position="160"/>
        <end position="184"/>
    </location>
</feature>
<reference evidence="3" key="1">
    <citation type="journal article" date="2011" name="Proc. Natl. Acad. Sci. U.S.A.">
        <title>Obligate biotrophy features unraveled by the genomic analysis of rust fungi.</title>
        <authorList>
            <person name="Duplessis S."/>
            <person name="Cuomo C.A."/>
            <person name="Lin Y.-C."/>
            <person name="Aerts A."/>
            <person name="Tisserant E."/>
            <person name="Veneault-Fourrey C."/>
            <person name="Joly D.L."/>
            <person name="Hacquard S."/>
            <person name="Amselem J."/>
            <person name="Cantarel B.L."/>
            <person name="Chiu R."/>
            <person name="Coutinho P.M."/>
            <person name="Feau N."/>
            <person name="Field M."/>
            <person name="Frey P."/>
            <person name="Gelhaye E."/>
            <person name="Goldberg J."/>
            <person name="Grabherr M.G."/>
            <person name="Kodira C.D."/>
            <person name="Kohler A."/>
            <person name="Kuees U."/>
            <person name="Lindquist E.A."/>
            <person name="Lucas S.M."/>
            <person name="Mago R."/>
            <person name="Mauceli E."/>
            <person name="Morin E."/>
            <person name="Murat C."/>
            <person name="Pangilinan J.L."/>
            <person name="Park R."/>
            <person name="Pearson M."/>
            <person name="Quesneville H."/>
            <person name="Rouhier N."/>
            <person name="Sakthikumar S."/>
            <person name="Salamov A.A."/>
            <person name="Schmutz J."/>
            <person name="Selles B."/>
            <person name="Shapiro H."/>
            <person name="Tanguay P."/>
            <person name="Tuskan G.A."/>
            <person name="Henrissat B."/>
            <person name="Van de Peer Y."/>
            <person name="Rouze P."/>
            <person name="Ellis J.G."/>
            <person name="Dodds P.N."/>
            <person name="Schein J.E."/>
            <person name="Zhong S."/>
            <person name="Hamelin R.C."/>
            <person name="Grigoriev I.V."/>
            <person name="Szabo L.J."/>
            <person name="Martin F."/>
        </authorList>
    </citation>
    <scope>NUCLEOTIDE SEQUENCE [LARGE SCALE GENOMIC DNA]</scope>
    <source>
        <strain evidence="3">98AG31 / pathotype 3-4-7</strain>
    </source>
</reference>
<name>F4RSR7_MELLP</name>
<dbReference type="InParanoid" id="F4RSR7"/>
<dbReference type="EMBL" id="GL883118">
    <property type="protein sequence ID" value="EGG04380.1"/>
    <property type="molecule type" value="Genomic_DNA"/>
</dbReference>
<proteinExistence type="predicted"/>
<evidence type="ECO:0000313" key="2">
    <source>
        <dbReference type="EMBL" id="EGG04380.1"/>
    </source>
</evidence>
<feature type="compositionally biased region" description="Basic and acidic residues" evidence="1">
    <location>
        <begin position="291"/>
        <end position="300"/>
    </location>
</feature>
<sequence>MCQQEKFDGRMISFENRENKCNLPRRLETPASPSAMPISTLSSPESTGSNLVWSDANSNEVLNESEPFLITTINVSSSSSRFITPPLKRSPTELIPNKSAVDSMEVDDQSDSSSRTQRPLFQAQDHEGILLDNQAQSSTIASSSAWVHQTANMDRRRATPNRQHTNAFSEPRISNSHPSLTPINRSPPADIAVTPVRQTSHINPSSKPKLWVRPSKSSQNKLTETLRKQRDTMTPENKDDDQNSSKAIQQHFQYLAGVNREKKSFPQSPTHEDLESLPELPDGTAPLDNSNLEKHMKEDRRAKRANNDLFLDRRYCSSDESDDEVVEEDWVRDIPLWQSRLGTALVEYIDNAYRQLRQEEIPRRPGRKPGKRKTSQTAPVVFLVIAMIPDGLLVSTLKNARPSK</sequence>
<evidence type="ECO:0000256" key="1">
    <source>
        <dbReference type="SAM" id="MobiDB-lite"/>
    </source>
</evidence>
<feature type="compositionally biased region" description="Polar residues" evidence="1">
    <location>
        <begin position="37"/>
        <end position="52"/>
    </location>
</feature>
<keyword evidence="3" id="KW-1185">Reference proteome</keyword>
<organism evidence="3">
    <name type="scientific">Melampsora larici-populina (strain 98AG31 / pathotype 3-4-7)</name>
    <name type="common">Poplar leaf rust fungus</name>
    <dbReference type="NCBI Taxonomy" id="747676"/>
    <lineage>
        <taxon>Eukaryota</taxon>
        <taxon>Fungi</taxon>
        <taxon>Dikarya</taxon>
        <taxon>Basidiomycota</taxon>
        <taxon>Pucciniomycotina</taxon>
        <taxon>Pucciniomycetes</taxon>
        <taxon>Pucciniales</taxon>
        <taxon>Melampsoraceae</taxon>
        <taxon>Melampsora</taxon>
    </lineage>
</organism>
<gene>
    <name evidence="2" type="ORF">MELLADRAFT_108330</name>
</gene>
<feature type="compositionally biased region" description="Basic and acidic residues" evidence="1">
    <location>
        <begin position="262"/>
        <end position="274"/>
    </location>
</feature>
<protein>
    <submittedName>
        <fullName evidence="2">Uncharacterized protein</fullName>
    </submittedName>
</protein>
<dbReference type="OrthoDB" id="2507612at2759"/>
<dbReference type="GeneID" id="18923447"/>
<dbReference type="eggNOG" id="ENOG502SFT3">
    <property type="taxonomic scope" value="Eukaryota"/>
</dbReference>
<dbReference type="KEGG" id="mlr:MELLADRAFT_108330"/>
<feature type="compositionally biased region" description="Polar residues" evidence="1">
    <location>
        <begin position="196"/>
        <end position="206"/>
    </location>
</feature>
<feature type="region of interest" description="Disordered" evidence="1">
    <location>
        <begin position="80"/>
        <end position="118"/>
    </location>
</feature>
<accession>F4RSR7</accession>
<dbReference type="HOGENOM" id="CLU_681652_0_0_1"/>
<dbReference type="RefSeq" id="XP_007412171.1">
    <property type="nucleotide sequence ID" value="XM_007412109.1"/>
</dbReference>